<name>A0A090NLP0_SHIDY</name>
<comment type="caution">
    <text evidence="1">The sequence shown here is derived from an EMBL/GenBank/DDBJ whole genome shotgun (WGS) entry which is preliminary data.</text>
</comment>
<dbReference type="AlphaFoldDB" id="A0A090NLP0"/>
<reference evidence="1 2" key="1">
    <citation type="submission" date="2013-10" db="EMBL/GenBank/DDBJ databases">
        <title>Draft genomes and the virulence plasmids of Sd1617 vaccine constructs: WRSd3 and WRSd5.</title>
        <authorList>
            <person name="Aksomboon Vongsawan A."/>
            <person name="Venkatesan M.M."/>
            <person name="Vaisvil B."/>
            <person name="Emel G."/>
            <person name="Kepatral V."/>
            <person name="Sethabutr O."/>
            <person name="Serichantalergs O."/>
            <person name="Mason C."/>
        </authorList>
    </citation>
    <scope>NUCLEOTIDE SEQUENCE [LARGE SCALE GENOMIC DNA]</scope>
    <source>
        <strain evidence="1 2">WRSd3</strain>
    </source>
</reference>
<gene>
    <name evidence="1" type="ORF">WRSd3_00674</name>
</gene>
<organism evidence="1 2">
    <name type="scientific">Shigella dysenteriae WRSd3</name>
    <dbReference type="NCBI Taxonomy" id="1401327"/>
    <lineage>
        <taxon>Bacteria</taxon>
        <taxon>Pseudomonadati</taxon>
        <taxon>Pseudomonadota</taxon>
        <taxon>Gammaproteobacteria</taxon>
        <taxon>Enterobacterales</taxon>
        <taxon>Enterobacteriaceae</taxon>
        <taxon>Shigella</taxon>
    </lineage>
</organism>
<evidence type="ECO:0000313" key="1">
    <source>
        <dbReference type="EMBL" id="ESU81542.1"/>
    </source>
</evidence>
<protein>
    <submittedName>
        <fullName evidence="1">Uncharacterized protein</fullName>
    </submittedName>
</protein>
<proteinExistence type="predicted"/>
<evidence type="ECO:0000313" key="2">
    <source>
        <dbReference type="Proteomes" id="UP000017944"/>
    </source>
</evidence>
<accession>A0A090NLP0</accession>
<dbReference type="EMBL" id="AXUT01000052">
    <property type="protein sequence ID" value="ESU81542.1"/>
    <property type="molecule type" value="Genomic_DNA"/>
</dbReference>
<sequence length="42" mass="5136">MKLKARPYLIDLIENKSYRHVKIHNVQKTSRYGIFYLQKLTK</sequence>
<dbReference type="Proteomes" id="UP000017944">
    <property type="component" value="Unassembled WGS sequence"/>
</dbReference>